<dbReference type="InterPro" id="IPR029063">
    <property type="entry name" value="SAM-dependent_MTases_sf"/>
</dbReference>
<accession>A0A2H9T4Y0</accession>
<evidence type="ECO:0000256" key="1">
    <source>
        <dbReference type="ARBA" id="ARBA00022490"/>
    </source>
</evidence>
<dbReference type="InterPro" id="IPR004114">
    <property type="entry name" value="THUMP_dom"/>
</dbReference>
<protein>
    <submittedName>
        <fullName evidence="7">Ribosomal RNA large subunit methyltransferase K/L</fullName>
    </submittedName>
</protein>
<keyword evidence="4 7" id="KW-0808">Transferase</keyword>
<evidence type="ECO:0000313" key="7">
    <source>
        <dbReference type="EMBL" id="PJE78290.1"/>
    </source>
</evidence>
<dbReference type="HAMAP" id="MF_01858">
    <property type="entry name" value="23SrRNA_methyltr_KL"/>
    <property type="match status" value="1"/>
</dbReference>
<dbReference type="SMART" id="SM00981">
    <property type="entry name" value="THUMP"/>
    <property type="match status" value="1"/>
</dbReference>
<dbReference type="InterPro" id="IPR002052">
    <property type="entry name" value="DNA_methylase_N6_adenine_CS"/>
</dbReference>
<dbReference type="InterPro" id="IPR017244">
    <property type="entry name" value="23SrRNA_methyltr_KL"/>
</dbReference>
<dbReference type="CDD" id="cd02440">
    <property type="entry name" value="AdoMet_MTases"/>
    <property type="match status" value="1"/>
</dbReference>
<sequence>MHKYFLSNSIPVVQPPYDFFIHINSTPGNKQMNTTLVELFASCPRGMENLLASELQTLGAQHVRETVAGVSCQGSLSIAYRSCLWSRLASRILLRLGDADGTSRESLYDGVQTVDWSDHLEENSTFRVDFSGATQGIQHTHFGALVVKDAIVDQLRDRYGWRPSVQAKHPDIRINVHIQRGIAHISLDFSGESLHQRGYRLETGDAPMKENLAAAILLRAGWPDIAKNGGTLLDPMCGSGTILIEGAMMAADIAPGLLRTRFGFDKWPGHIQKLWLDELEQARERRKTGLSGKLPRISGYDGSAGVIGFAKANMVRAGVKPLISIKRQDFSDLHTQGFATGLLLTNPPYGERMGDDASLVYFYRKIGQTLKAQCPGWQVGIFSGAPELCRSIGMSPKKQYALFNGALPCRLFLYDVMTTDNTSFQEATPSASEVTQRIKGSDGAVMFANRLIKNQRLLKKWTRKQLVSCYRLYDADMPEYAMAIDLYNDWAHVQEYVPPKKVDPEKARQRLLEALEVIPTALDIPEKHVVLKQRQRQSGKNQYQPLTSSSSMMEITEGKCRLLVNLRDYLDTGLFLDHRIMRLRIAEEAQGKDFLNLFCYTGTASIHAAMNGASSTTSVDMSNTYLQWAKNNLALNGISPQKHSFEQADCLQWLAKEEKQYDLIFMDPPTFSNSKRMRGILDIQRDHIRLIQLAMARLRKSGTLYFSTNFRRFKIDDAIKRTYLVHDISQATIDKDFQRHSTIHYCWQIQHP</sequence>
<reference evidence="7" key="1">
    <citation type="journal article" date="2017" name="Appl. Environ. Microbiol.">
        <title>Molecular characterization of an Endozoicomonas-like organism causing infection in king scallop Pecten maximus L.</title>
        <authorList>
            <person name="Cano I."/>
            <person name="van Aerle R."/>
            <person name="Ross S."/>
            <person name="Verner-Jeffreys D.W."/>
            <person name="Paley R.K."/>
            <person name="Rimmer G."/>
            <person name="Ryder D."/>
            <person name="Hooper P."/>
            <person name="Stone D."/>
            <person name="Feist S.W."/>
        </authorList>
    </citation>
    <scope>NUCLEOTIDE SEQUENCE</scope>
</reference>
<evidence type="ECO:0000256" key="2">
    <source>
        <dbReference type="ARBA" id="ARBA00022552"/>
    </source>
</evidence>
<dbReference type="GO" id="GO:0070043">
    <property type="term" value="F:rRNA (guanine-N7-)-methyltransferase activity"/>
    <property type="evidence" value="ECO:0007669"/>
    <property type="project" value="TreeGrafter"/>
</dbReference>
<dbReference type="GO" id="GO:0008990">
    <property type="term" value="F:rRNA (guanine-N2-)-methyltransferase activity"/>
    <property type="evidence" value="ECO:0007669"/>
    <property type="project" value="InterPro"/>
</dbReference>
<dbReference type="Pfam" id="PF01170">
    <property type="entry name" value="UPF0020"/>
    <property type="match status" value="1"/>
</dbReference>
<dbReference type="NCBIfam" id="NF008748">
    <property type="entry name" value="PRK11783.1"/>
    <property type="match status" value="1"/>
</dbReference>
<keyword evidence="1" id="KW-0963">Cytoplasm</keyword>
<dbReference type="InterPro" id="IPR054170">
    <property type="entry name" value="RlmL_1st"/>
</dbReference>
<dbReference type="PANTHER" id="PTHR47313">
    <property type="entry name" value="RIBOSOMAL RNA LARGE SUBUNIT METHYLTRANSFERASE K/L"/>
    <property type="match status" value="1"/>
</dbReference>
<dbReference type="CDD" id="cd11715">
    <property type="entry name" value="THUMP_AdoMetMT"/>
    <property type="match status" value="1"/>
</dbReference>
<dbReference type="InterPro" id="IPR000241">
    <property type="entry name" value="RlmKL-like_Mtase"/>
</dbReference>
<dbReference type="EMBL" id="NSIT01000212">
    <property type="protein sequence ID" value="PJE78290.1"/>
    <property type="molecule type" value="Genomic_DNA"/>
</dbReference>
<dbReference type="PROSITE" id="PS01261">
    <property type="entry name" value="UPF0020"/>
    <property type="match status" value="1"/>
</dbReference>
<evidence type="ECO:0000256" key="4">
    <source>
        <dbReference type="ARBA" id="ARBA00022679"/>
    </source>
</evidence>
<keyword evidence="3 7" id="KW-0489">Methyltransferase</keyword>
<dbReference type="PANTHER" id="PTHR47313:SF1">
    <property type="entry name" value="RIBOSOMAL RNA LARGE SUBUNIT METHYLTRANSFERASE K_L"/>
    <property type="match status" value="1"/>
</dbReference>
<keyword evidence="2" id="KW-0698">rRNA processing</keyword>
<feature type="domain" description="THUMP" evidence="6">
    <location>
        <begin position="78"/>
        <end position="189"/>
    </location>
</feature>
<evidence type="ECO:0000256" key="5">
    <source>
        <dbReference type="ARBA" id="ARBA00022691"/>
    </source>
</evidence>
<dbReference type="Gene3D" id="3.30.750.80">
    <property type="entry name" value="RNA methyltransferase domain (HRMD) like"/>
    <property type="match status" value="1"/>
</dbReference>
<dbReference type="Pfam" id="PF22020">
    <property type="entry name" value="RlmL_1st"/>
    <property type="match status" value="1"/>
</dbReference>
<dbReference type="Gene3D" id="3.40.50.150">
    <property type="entry name" value="Vaccinia Virus protein VP39"/>
    <property type="match status" value="2"/>
</dbReference>
<dbReference type="InterPro" id="IPR019614">
    <property type="entry name" value="SAM-dep_methyl-trfase"/>
</dbReference>
<proteinExistence type="inferred from homology"/>
<dbReference type="GO" id="GO:0003723">
    <property type="term" value="F:RNA binding"/>
    <property type="evidence" value="ECO:0007669"/>
    <property type="project" value="InterPro"/>
</dbReference>
<evidence type="ECO:0000256" key="3">
    <source>
        <dbReference type="ARBA" id="ARBA00022603"/>
    </source>
</evidence>
<name>A0A2H9T4Y0_9ZZZZ</name>
<dbReference type="AlphaFoldDB" id="A0A2H9T4Y0"/>
<gene>
    <name evidence="7" type="primary">rlmL</name>
    <name evidence="7" type="ORF">CI610_02778</name>
</gene>
<evidence type="ECO:0000259" key="6">
    <source>
        <dbReference type="PROSITE" id="PS51165"/>
    </source>
</evidence>
<keyword evidence="5" id="KW-0949">S-adenosyl-L-methionine</keyword>
<dbReference type="PROSITE" id="PS00092">
    <property type="entry name" value="N6_MTASE"/>
    <property type="match status" value="1"/>
</dbReference>
<dbReference type="PIRSF" id="PIRSF037618">
    <property type="entry name" value="RNA_Mtase_bacteria_prd"/>
    <property type="match status" value="1"/>
</dbReference>
<dbReference type="Pfam" id="PF02926">
    <property type="entry name" value="THUMP"/>
    <property type="match status" value="1"/>
</dbReference>
<dbReference type="PROSITE" id="PS51165">
    <property type="entry name" value="THUMP"/>
    <property type="match status" value="1"/>
</dbReference>
<dbReference type="Pfam" id="PF10672">
    <property type="entry name" value="Methyltrans_SAM"/>
    <property type="match status" value="1"/>
</dbReference>
<dbReference type="InterPro" id="IPR053943">
    <property type="entry name" value="RlmKL-like_Mtase_CS"/>
</dbReference>
<comment type="caution">
    <text evidence="7">The sequence shown here is derived from an EMBL/GenBank/DDBJ whole genome shotgun (WGS) entry which is preliminary data.</text>
</comment>
<dbReference type="GO" id="GO:0005737">
    <property type="term" value="C:cytoplasm"/>
    <property type="evidence" value="ECO:0007669"/>
    <property type="project" value="InterPro"/>
</dbReference>
<dbReference type="SUPFAM" id="SSF53335">
    <property type="entry name" value="S-adenosyl-L-methionine-dependent methyltransferases"/>
    <property type="match status" value="2"/>
</dbReference>
<organism evidence="7">
    <name type="scientific">invertebrate metagenome</name>
    <dbReference type="NCBI Taxonomy" id="1711999"/>
    <lineage>
        <taxon>unclassified sequences</taxon>
        <taxon>metagenomes</taxon>
        <taxon>organismal metagenomes</taxon>
    </lineage>
</organism>
<dbReference type="Gene3D" id="3.30.2130.30">
    <property type="match status" value="1"/>
</dbReference>